<dbReference type="NCBIfam" id="NF003969">
    <property type="entry name" value="PRK05463.1"/>
    <property type="match status" value="1"/>
</dbReference>
<name>A0ABW8EV71_9BURK</name>
<dbReference type="Gene3D" id="3.30.2040.10">
    <property type="entry name" value="PSTPO5379-like domain"/>
    <property type="match status" value="1"/>
</dbReference>
<gene>
    <name evidence="4" type="ORF">ACIPEN_05915</name>
</gene>
<dbReference type="PANTHER" id="PTHR32022:SF10">
    <property type="entry name" value="D-GLUTAMATE CYCLASE, MITOCHONDRIAL"/>
    <property type="match status" value="1"/>
</dbReference>
<evidence type="ECO:0000313" key="4">
    <source>
        <dbReference type="EMBL" id="MFJ3045345.1"/>
    </source>
</evidence>
<evidence type="ECO:0000313" key="5">
    <source>
        <dbReference type="Proteomes" id="UP001617427"/>
    </source>
</evidence>
<dbReference type="RefSeq" id="WP_402698889.1">
    <property type="nucleotide sequence ID" value="NZ_JBIUZV010000003.1"/>
</dbReference>
<comment type="caution">
    <text evidence="4">The sequence shown here is derived from an EMBL/GenBank/DDBJ whole genome shotgun (WGS) entry which is preliminary data.</text>
</comment>
<organism evidence="4 5">
    <name type="scientific">Herbaspirillum chlorophenolicum</name>
    <dbReference type="NCBI Taxonomy" id="211589"/>
    <lineage>
        <taxon>Bacteria</taxon>
        <taxon>Pseudomonadati</taxon>
        <taxon>Pseudomonadota</taxon>
        <taxon>Betaproteobacteria</taxon>
        <taxon>Burkholderiales</taxon>
        <taxon>Oxalobacteraceae</taxon>
        <taxon>Herbaspirillum</taxon>
    </lineage>
</organism>
<accession>A0ABW8EV71</accession>
<dbReference type="Proteomes" id="UP001617427">
    <property type="component" value="Unassembled WGS sequence"/>
</dbReference>
<reference evidence="4 5" key="1">
    <citation type="submission" date="2024-10" db="EMBL/GenBank/DDBJ databases">
        <title>The Natural Products Discovery Center: Release of the First 8490 Sequenced Strains for Exploring Actinobacteria Biosynthetic Diversity.</title>
        <authorList>
            <person name="Kalkreuter E."/>
            <person name="Kautsar S.A."/>
            <person name="Yang D."/>
            <person name="Bader C.D."/>
            <person name="Teijaro C.N."/>
            <person name="Fluegel L."/>
            <person name="Davis C.M."/>
            <person name="Simpson J.R."/>
            <person name="Lauterbach L."/>
            <person name="Steele A.D."/>
            <person name="Gui C."/>
            <person name="Meng S."/>
            <person name="Li G."/>
            <person name="Viehrig K."/>
            <person name="Ye F."/>
            <person name="Su P."/>
            <person name="Kiefer A.F."/>
            <person name="Nichols A."/>
            <person name="Cepeda A.J."/>
            <person name="Yan W."/>
            <person name="Fan B."/>
            <person name="Jiang Y."/>
            <person name="Adhikari A."/>
            <person name="Zheng C.-J."/>
            <person name="Schuster L."/>
            <person name="Cowan T.M."/>
            <person name="Smanski M.J."/>
            <person name="Chevrette M.G."/>
            <person name="De Carvalho L.P.S."/>
            <person name="Shen B."/>
        </authorList>
    </citation>
    <scope>NUCLEOTIDE SEQUENCE [LARGE SCALE GENOMIC DNA]</scope>
    <source>
        <strain evidence="4 5">NPDC087045</strain>
    </source>
</reference>
<dbReference type="Pfam" id="PF07286">
    <property type="entry name" value="D-Glu_cyclase"/>
    <property type="match status" value="1"/>
</dbReference>
<dbReference type="HAMAP" id="MF_01830">
    <property type="entry name" value="Hydro_lyase"/>
    <property type="match status" value="1"/>
</dbReference>
<dbReference type="InterPro" id="IPR038021">
    <property type="entry name" value="Putative_hydro-lyase"/>
</dbReference>
<keyword evidence="5" id="KW-1185">Reference proteome</keyword>
<proteinExistence type="inferred from homology"/>
<dbReference type="EMBL" id="JBIUZV010000003">
    <property type="protein sequence ID" value="MFJ3045345.1"/>
    <property type="molecule type" value="Genomic_DNA"/>
</dbReference>
<keyword evidence="2 3" id="KW-0456">Lyase</keyword>
<dbReference type="InterPro" id="IPR016938">
    <property type="entry name" value="UPF0317"/>
</dbReference>
<protein>
    <recommendedName>
        <fullName evidence="3">Putative hydro-lyase ACIPEN_05915</fullName>
        <ecNumber evidence="3">4.2.1.-</ecNumber>
    </recommendedName>
</protein>
<sequence>MRTNAVTNHPAAALRALCRTGDFTGPTAGYADGHVQANLMIVPKEYAFDFLLFCQRNPKSCPLVEVLEPGRVEPRGTPGADLRTDLPGYRIFENGLLKQEVTDISAYWRDDLVSFLIGCSFSFESALTEAGIRLRHIEQQRNVAMYKTTIPCLPAGRFKGNSVVSMRPVKSRDIARAVEITARLPQVHGAPVHIGNPQAIGIADLARPDFGDAVEIMDDELPVFWACGVTPQYVAELSKLPFCITHVPGKMFVTDQLNE</sequence>
<dbReference type="SUPFAM" id="SSF160920">
    <property type="entry name" value="PSTPO5379-like"/>
    <property type="match status" value="1"/>
</dbReference>
<comment type="similarity">
    <text evidence="1 3">Belongs to the D-glutamate cyclase family.</text>
</comment>
<dbReference type="EC" id="4.2.1.-" evidence="3"/>
<evidence type="ECO:0000256" key="3">
    <source>
        <dbReference type="HAMAP-Rule" id="MF_01830"/>
    </source>
</evidence>
<evidence type="ECO:0000256" key="2">
    <source>
        <dbReference type="ARBA" id="ARBA00023239"/>
    </source>
</evidence>
<evidence type="ECO:0000256" key="1">
    <source>
        <dbReference type="ARBA" id="ARBA00007896"/>
    </source>
</evidence>
<dbReference type="PIRSF" id="PIRSF029755">
    <property type="entry name" value="UCP029755"/>
    <property type="match status" value="1"/>
</dbReference>
<dbReference type="Gene3D" id="3.40.1640.10">
    <property type="entry name" value="PSTPO5379-like"/>
    <property type="match status" value="1"/>
</dbReference>
<dbReference type="InterPro" id="IPR009906">
    <property type="entry name" value="D-Glu_cyclase"/>
</dbReference>
<dbReference type="PANTHER" id="PTHR32022">
    <property type="entry name" value="D-GLUTAMATE CYCLASE, MITOCHONDRIAL"/>
    <property type="match status" value="1"/>
</dbReference>